<dbReference type="AlphaFoldDB" id="A0A1J4MHP9"/>
<evidence type="ECO:0000256" key="1">
    <source>
        <dbReference type="ARBA" id="ARBA00022448"/>
    </source>
</evidence>
<organism evidence="4 5">
    <name type="scientific">Cryptosporidium ubiquitum</name>
    <dbReference type="NCBI Taxonomy" id="857276"/>
    <lineage>
        <taxon>Eukaryota</taxon>
        <taxon>Sar</taxon>
        <taxon>Alveolata</taxon>
        <taxon>Apicomplexa</taxon>
        <taxon>Conoidasida</taxon>
        <taxon>Coccidia</taxon>
        <taxon>Eucoccidiorida</taxon>
        <taxon>Eimeriorina</taxon>
        <taxon>Cryptosporidiidae</taxon>
        <taxon>Cryptosporidium</taxon>
    </lineage>
</organism>
<keyword evidence="2" id="KW-0653">Protein transport</keyword>
<feature type="domain" description="Clathrin adaptor alpha/beta/gamma-adaptin appendage Ig-like subdomain" evidence="3">
    <location>
        <begin position="383"/>
        <end position="481"/>
    </location>
</feature>
<keyword evidence="5" id="KW-1185">Reference proteome</keyword>
<dbReference type="EMBL" id="LRBP01000014">
    <property type="protein sequence ID" value="OII73736.1"/>
    <property type="molecule type" value="Genomic_DNA"/>
</dbReference>
<keyword evidence="1" id="KW-0813">Transport</keyword>
<dbReference type="RefSeq" id="XP_028874991.1">
    <property type="nucleotide sequence ID" value="XM_029020547.1"/>
</dbReference>
<proteinExistence type="predicted"/>
<dbReference type="Pfam" id="PF02883">
    <property type="entry name" value="Alpha_adaptinC2"/>
    <property type="match status" value="1"/>
</dbReference>
<dbReference type="GO" id="GO:0016192">
    <property type="term" value="P:vesicle-mediated transport"/>
    <property type="evidence" value="ECO:0007669"/>
    <property type="project" value="InterPro"/>
</dbReference>
<accession>A0A1J4MHP9</accession>
<gene>
    <name evidence="4" type="ORF">cubi_03534</name>
</gene>
<dbReference type="InterPro" id="IPR013041">
    <property type="entry name" value="Clathrin_app_Ig-like_sf"/>
</dbReference>
<evidence type="ECO:0000313" key="5">
    <source>
        <dbReference type="Proteomes" id="UP000186176"/>
    </source>
</evidence>
<evidence type="ECO:0000259" key="3">
    <source>
        <dbReference type="Pfam" id="PF02883"/>
    </source>
</evidence>
<dbReference type="VEuPathDB" id="CryptoDB:cubi_03534"/>
<dbReference type="OrthoDB" id="413467at2759"/>
<reference evidence="4 5" key="1">
    <citation type="submission" date="2016-10" db="EMBL/GenBank/DDBJ databases">
        <title>Reductive evolution of mitochondrial metabolism and differential evolution of invasion-related proteins in Cryptosporidium.</title>
        <authorList>
            <person name="Liu S."/>
            <person name="Roellig D.M."/>
            <person name="Guo Y."/>
            <person name="Li N."/>
            <person name="Frace M.A."/>
            <person name="Tang K."/>
            <person name="Zhang L."/>
            <person name="Feng Y."/>
            <person name="Xiao L."/>
        </authorList>
    </citation>
    <scope>NUCLEOTIDE SEQUENCE [LARGE SCALE GENOMIC DNA]</scope>
    <source>
        <strain evidence="4">39726</strain>
    </source>
</reference>
<protein>
    <submittedName>
        <fullName evidence="4">Adaptin AP complex subunit Alpha</fullName>
    </submittedName>
</protein>
<dbReference type="GO" id="GO:0006886">
    <property type="term" value="P:intracellular protein transport"/>
    <property type="evidence" value="ECO:0007669"/>
    <property type="project" value="InterPro"/>
</dbReference>
<dbReference type="Proteomes" id="UP000186176">
    <property type="component" value="Unassembled WGS sequence"/>
</dbReference>
<evidence type="ECO:0000256" key="2">
    <source>
        <dbReference type="ARBA" id="ARBA00022927"/>
    </source>
</evidence>
<dbReference type="GeneID" id="39980326"/>
<sequence>MGTFFCFHSSSERITRKISREINYITKTRKNFDEKANLFISGALKYDNKKSKILIDMIKIELSNSNAAFEKRYLYLCLLDKLIIGNVVYLQLSYQNNLLSYIAMLSEIVDKKEYFKCSEKEDNVMSLCSLAVSCINRWHEKYSGINDELIELLRKFTNNFADSSNIENNSQKNEINNFELNNSIINPDDVLLSEESNNLVNLDIQVSTNLSSPISNNSVSLDKYVGFDAKDNLGDLLNEETSRMAANNLYDRTPNQNILIGDKSVEGDIENADENEIYSTSIQPKSTKVNFIENSVVYSEIETIEMKYNLLKEKYLFLIQKNEYLQSRLEYYEDFNVFPKKIAQDDCYEKNNFELLGNLSNTTKLSSVFLENFNNLILNNDWILFEDNLIQIGVKFQFSENIGNCSLYFGNKLPTRLEDFKMEFNFSNVHPKALSIVKKDEIEYPSYISGKQQICLIFNAECKDVYFGVPTVVIKFLLTDNTPKTIELPFPIVLSKFSYGTEQYSTDFITNLWHSEIYLMSQASSQISLKSSVDCISEIINKCKLNESFYLFFENEDYKKDQIIYLHGNVLNHQVIIQVRESTSQSYILRVRSDSGVLSNSILSIILFQTKVDTF</sequence>
<comment type="caution">
    <text evidence="4">The sequence shown here is derived from an EMBL/GenBank/DDBJ whole genome shotgun (WGS) entry which is preliminary data.</text>
</comment>
<dbReference type="InterPro" id="IPR008152">
    <property type="entry name" value="Clathrin_a/b/g-adaptin_app_Ig"/>
</dbReference>
<dbReference type="Gene3D" id="2.60.40.1230">
    <property type="match status" value="1"/>
</dbReference>
<name>A0A1J4MHP9_9CRYT</name>
<evidence type="ECO:0000313" key="4">
    <source>
        <dbReference type="EMBL" id="OII73736.1"/>
    </source>
</evidence>
<dbReference type="SUPFAM" id="SSF49348">
    <property type="entry name" value="Clathrin adaptor appendage domain"/>
    <property type="match status" value="1"/>
</dbReference>